<reference evidence="3" key="1">
    <citation type="submission" date="2022-12" db="EMBL/GenBank/DDBJ databases">
        <title>Reference genome sequencing for broad-spectrum identification of bacterial and archaeal isolates by mass spectrometry.</title>
        <authorList>
            <person name="Sekiguchi Y."/>
            <person name="Tourlousse D.M."/>
        </authorList>
    </citation>
    <scope>NUCLEOTIDE SEQUENCE</scope>
    <source>
        <strain evidence="3">14</strain>
    </source>
</reference>
<comment type="caution">
    <text evidence="3">The sequence shown here is derived from an EMBL/GenBank/DDBJ whole genome shotgun (WGS) entry which is preliminary data.</text>
</comment>
<dbReference type="SUPFAM" id="SSF54001">
    <property type="entry name" value="Cysteine proteinases"/>
    <property type="match status" value="1"/>
</dbReference>
<name>A0A9W6FNR7_9MICO</name>
<keyword evidence="4" id="KW-1185">Reference proteome</keyword>
<organism evidence="3 4">
    <name type="scientific">Agromyces rhizosphaerae</name>
    <dbReference type="NCBI Taxonomy" id="88374"/>
    <lineage>
        <taxon>Bacteria</taxon>
        <taxon>Bacillati</taxon>
        <taxon>Actinomycetota</taxon>
        <taxon>Actinomycetes</taxon>
        <taxon>Micrococcales</taxon>
        <taxon>Microbacteriaceae</taxon>
        <taxon>Agromyces</taxon>
    </lineage>
</organism>
<dbReference type="PANTHER" id="PTHR40032">
    <property type="entry name" value="EXPORTED PROTEIN-RELATED"/>
    <property type="match status" value="1"/>
</dbReference>
<dbReference type="RefSeq" id="WP_281882732.1">
    <property type="nucleotide sequence ID" value="NZ_BSDP01000001.1"/>
</dbReference>
<dbReference type="AlphaFoldDB" id="A0A9W6FNR7"/>
<evidence type="ECO:0000313" key="4">
    <source>
        <dbReference type="Proteomes" id="UP001144396"/>
    </source>
</evidence>
<evidence type="ECO:0000313" key="3">
    <source>
        <dbReference type="EMBL" id="GLI26715.1"/>
    </source>
</evidence>
<sequence length="257" mass="27634">MGSGAEHPSTRRRTAVLAVGLTAALAIGAIGAVGAGAWTAAADRARTSVVPLAAASTPEAELRPTPTATSAPASIGPPPDPEGTDDIAVLDTEGLSAAVTAQLEYAHAHWRERDSERFGYIPNNDCVNFTSQTLFARGWEQDSAWWHDPGGNAYTSSSPWISSTNLMWYLEARPEKATALTDDQRHLVQPGDVVQFDWDNSGDRDHTGVVTAVEPRDDGTVLIEYAGHTDHTWDRSVDWALTVLHPGADVYYWSIAD</sequence>
<evidence type="ECO:0000256" key="1">
    <source>
        <dbReference type="SAM" id="MobiDB-lite"/>
    </source>
</evidence>
<dbReference type="PANTHER" id="PTHR40032:SF1">
    <property type="entry name" value="EXPORTED PROTEIN"/>
    <property type="match status" value="1"/>
</dbReference>
<feature type="domain" description="Putative amidase" evidence="2">
    <location>
        <begin position="101"/>
        <end position="241"/>
    </location>
</feature>
<gene>
    <name evidence="3" type="ORF">ARHIZOSPH14_09570</name>
</gene>
<dbReference type="InterPro" id="IPR038765">
    <property type="entry name" value="Papain-like_cys_pep_sf"/>
</dbReference>
<evidence type="ECO:0000259" key="2">
    <source>
        <dbReference type="Pfam" id="PF12671"/>
    </source>
</evidence>
<proteinExistence type="predicted"/>
<dbReference type="InterPro" id="IPR024301">
    <property type="entry name" value="Amidase_6"/>
</dbReference>
<protein>
    <recommendedName>
        <fullName evidence="2">Putative amidase domain-containing protein</fullName>
    </recommendedName>
</protein>
<dbReference type="EMBL" id="BSDP01000001">
    <property type="protein sequence ID" value="GLI26715.1"/>
    <property type="molecule type" value="Genomic_DNA"/>
</dbReference>
<feature type="region of interest" description="Disordered" evidence="1">
    <location>
        <begin position="54"/>
        <end position="82"/>
    </location>
</feature>
<accession>A0A9W6FNR7</accession>
<dbReference type="Pfam" id="PF12671">
    <property type="entry name" value="Amidase_6"/>
    <property type="match status" value="1"/>
</dbReference>
<dbReference type="Proteomes" id="UP001144396">
    <property type="component" value="Unassembled WGS sequence"/>
</dbReference>